<dbReference type="InterPro" id="IPR002347">
    <property type="entry name" value="SDR_fam"/>
</dbReference>
<evidence type="ECO:0000256" key="4">
    <source>
        <dbReference type="RuleBase" id="RU000363"/>
    </source>
</evidence>
<evidence type="ECO:0000313" key="7">
    <source>
        <dbReference type="Proteomes" id="UP000198611"/>
    </source>
</evidence>
<dbReference type="RefSeq" id="WP_093428894.1">
    <property type="nucleotide sequence ID" value="NZ_FOMJ01000008.1"/>
</dbReference>
<dbReference type="Pfam" id="PF00106">
    <property type="entry name" value="adh_short"/>
    <property type="match status" value="1"/>
</dbReference>
<dbReference type="STRING" id="1123397.SAMN05660831_02281"/>
<evidence type="ECO:0000256" key="3">
    <source>
        <dbReference type="ARBA" id="ARBA00023002"/>
    </source>
</evidence>
<name>A0A1I1V0S2_9GAMM</name>
<evidence type="ECO:0000256" key="2">
    <source>
        <dbReference type="ARBA" id="ARBA00022857"/>
    </source>
</evidence>
<reference evidence="6 7" key="1">
    <citation type="submission" date="2016-10" db="EMBL/GenBank/DDBJ databases">
        <authorList>
            <person name="de Groot N.N."/>
        </authorList>
    </citation>
    <scope>NUCLEOTIDE SEQUENCE [LARGE SCALE GENOMIC DNA]</scope>
    <source>
        <strain evidence="6 7">HL3</strain>
    </source>
</reference>
<dbReference type="Proteomes" id="UP000198611">
    <property type="component" value="Unassembled WGS sequence"/>
</dbReference>
<dbReference type="AlphaFoldDB" id="A0A1I1V0S2"/>
<dbReference type="FunFam" id="3.40.50.720:FF:000084">
    <property type="entry name" value="Short-chain dehydrogenase reductase"/>
    <property type="match status" value="1"/>
</dbReference>
<evidence type="ECO:0000259" key="5">
    <source>
        <dbReference type="SMART" id="SM00822"/>
    </source>
</evidence>
<dbReference type="CDD" id="cd05233">
    <property type="entry name" value="SDR_c"/>
    <property type="match status" value="1"/>
</dbReference>
<dbReference type="SMART" id="SM00822">
    <property type="entry name" value="PKS_KR"/>
    <property type="match status" value="1"/>
</dbReference>
<evidence type="ECO:0000256" key="1">
    <source>
        <dbReference type="ARBA" id="ARBA00006484"/>
    </source>
</evidence>
<organism evidence="6 7">
    <name type="scientific">Thiohalospira halophila DSM 15071</name>
    <dbReference type="NCBI Taxonomy" id="1123397"/>
    <lineage>
        <taxon>Bacteria</taxon>
        <taxon>Pseudomonadati</taxon>
        <taxon>Pseudomonadota</taxon>
        <taxon>Gammaproteobacteria</taxon>
        <taxon>Thiohalospirales</taxon>
        <taxon>Thiohalospiraceae</taxon>
        <taxon>Thiohalospira</taxon>
    </lineage>
</organism>
<gene>
    <name evidence="6" type="ORF">SAMN05660831_02281</name>
</gene>
<feature type="domain" description="Ketoreductase" evidence="5">
    <location>
        <begin position="10"/>
        <end position="207"/>
    </location>
</feature>
<dbReference type="GO" id="GO:0016491">
    <property type="term" value="F:oxidoreductase activity"/>
    <property type="evidence" value="ECO:0007669"/>
    <property type="project" value="UniProtKB-KW"/>
</dbReference>
<proteinExistence type="inferred from homology"/>
<dbReference type="EMBL" id="FOMJ01000008">
    <property type="protein sequence ID" value="SFD76626.1"/>
    <property type="molecule type" value="Genomic_DNA"/>
</dbReference>
<dbReference type="Gene3D" id="3.40.50.720">
    <property type="entry name" value="NAD(P)-binding Rossmann-like Domain"/>
    <property type="match status" value="1"/>
</dbReference>
<keyword evidence="3" id="KW-0560">Oxidoreductase</keyword>
<dbReference type="PROSITE" id="PS00061">
    <property type="entry name" value="ADH_SHORT"/>
    <property type="match status" value="1"/>
</dbReference>
<dbReference type="InterPro" id="IPR057326">
    <property type="entry name" value="KR_dom"/>
</dbReference>
<keyword evidence="7" id="KW-1185">Reference proteome</keyword>
<dbReference type="PRINTS" id="PR00080">
    <property type="entry name" value="SDRFAMILY"/>
</dbReference>
<dbReference type="InterPro" id="IPR036291">
    <property type="entry name" value="NAD(P)-bd_dom_sf"/>
</dbReference>
<protein>
    <submittedName>
        <fullName evidence="6">3-oxoacyl-[acyl-carrier protein] reductase</fullName>
    </submittedName>
</protein>
<dbReference type="PANTHER" id="PTHR43391">
    <property type="entry name" value="RETINOL DEHYDROGENASE-RELATED"/>
    <property type="match status" value="1"/>
</dbReference>
<evidence type="ECO:0000313" key="6">
    <source>
        <dbReference type="EMBL" id="SFD76626.1"/>
    </source>
</evidence>
<comment type="similarity">
    <text evidence="1 4">Belongs to the short-chain dehydrogenases/reductases (SDR) family.</text>
</comment>
<dbReference type="PANTHER" id="PTHR43391:SF14">
    <property type="entry name" value="DEHYDROGENASE_REDUCTASE SDR FAMILY PROTEIN 7-LIKE"/>
    <property type="match status" value="1"/>
</dbReference>
<accession>A0A1I1V0S2</accession>
<keyword evidence="2" id="KW-0521">NADP</keyword>
<dbReference type="OrthoDB" id="5801166at2"/>
<dbReference type="InterPro" id="IPR020904">
    <property type="entry name" value="Sc_DH/Rdtase_CS"/>
</dbReference>
<dbReference type="SUPFAM" id="SSF51735">
    <property type="entry name" value="NAD(P)-binding Rossmann-fold domains"/>
    <property type="match status" value="1"/>
</dbReference>
<sequence>MDHAEDLTGRTLYITGGGRGIGLATARLALEAGARVAIATATADSATRAAAELGAGSDRLFAAAADVRDYAALAAWLRQAEERIGPPDALVNSAGTVAVGPFAEQAPADYQAVVDINVTGLMHGCHAALPALRERGGTIINISSGAGFHGIPEAAAYSASKFAVNGFTQALHLEEGPRVRVFALCPGRVATDMQEAFSGRRQGIAPEQVARRILALAGPEPDGTPGECEPVG</sequence>
<dbReference type="PRINTS" id="PR00081">
    <property type="entry name" value="GDHRDH"/>
</dbReference>